<gene>
    <name evidence="3" type="ORF">HAX54_046443</name>
</gene>
<accession>A0ABS8WH20</accession>
<keyword evidence="2" id="KW-0732">Signal</keyword>
<dbReference type="PRINTS" id="PR00724">
    <property type="entry name" value="CRBOXYPTASEC"/>
</dbReference>
<sequence length="465" mass="52407">MAKTELLYCLILVLVVAEVCSQPATAGSPVKFLPGFQGPLPFELETGYVGVGDSEDVQLFYYFIKSESNPKSDPLMLWITGGPGCSALSGLVYEIGPITFEAVEYNGSLPTMILNPYSWTKAASIIFLDFPVGTGFSYATTPAALQSSDLQASDHAYQFLRKWLVDHPEFLRNPLYIGGDSYSGMVVPIITQILATKNEMGIKPSFNLKGYLLGNPSTFEGQNNYEIPFAHGMGLISDELYESLKTNCKGEYFNINPSNALCLQDVQTFKELLKGINKPHILEPKCKRYSPRPHLLFGQRRSLDEKFHQLKNPQQLPALKCRTDWYKLSYHWADDSQVRDALNIRKGTIGKWERCATLQYQTTVISSIPYHANLSSKGYRSLIYSGDHDKVVTFQSTQAWIKSLNYSIIDDWRSWNVDNQVAGYTRSYSNQMTFATVKGAGHTAPEYKPRECLAMLKRWMSYQPL</sequence>
<evidence type="ECO:0000256" key="1">
    <source>
        <dbReference type="ARBA" id="ARBA00009431"/>
    </source>
</evidence>
<feature type="signal peptide" evidence="2">
    <location>
        <begin position="1"/>
        <end position="21"/>
    </location>
</feature>
<reference evidence="3 4" key="1">
    <citation type="journal article" date="2021" name="BMC Genomics">
        <title>Datura genome reveals duplications of psychoactive alkaloid biosynthetic genes and high mutation rate following tissue culture.</title>
        <authorList>
            <person name="Rajewski A."/>
            <person name="Carter-House D."/>
            <person name="Stajich J."/>
            <person name="Litt A."/>
        </authorList>
    </citation>
    <scope>NUCLEOTIDE SEQUENCE [LARGE SCALE GENOMIC DNA]</scope>
    <source>
        <strain evidence="3">AR-01</strain>
    </source>
</reference>
<evidence type="ECO:0000256" key="2">
    <source>
        <dbReference type="SAM" id="SignalP"/>
    </source>
</evidence>
<dbReference type="InterPro" id="IPR029058">
    <property type="entry name" value="AB_hydrolase_fold"/>
</dbReference>
<evidence type="ECO:0000313" key="3">
    <source>
        <dbReference type="EMBL" id="MCE3050083.1"/>
    </source>
</evidence>
<evidence type="ECO:0000313" key="4">
    <source>
        <dbReference type="Proteomes" id="UP000823775"/>
    </source>
</evidence>
<protein>
    <submittedName>
        <fullName evidence="3">Uncharacterized protein</fullName>
    </submittedName>
</protein>
<dbReference type="PANTHER" id="PTHR11802:SF29">
    <property type="entry name" value="SERINE CARBOXYPEPTIDASE-LIKE 19"/>
    <property type="match status" value="1"/>
</dbReference>
<dbReference type="Gene3D" id="3.40.50.1820">
    <property type="entry name" value="alpha/beta hydrolase"/>
    <property type="match status" value="1"/>
</dbReference>
<name>A0ABS8WH20_DATST</name>
<feature type="chain" id="PRO_5047017276" evidence="2">
    <location>
        <begin position="22"/>
        <end position="465"/>
    </location>
</feature>
<dbReference type="SUPFAM" id="SSF53474">
    <property type="entry name" value="alpha/beta-Hydrolases"/>
    <property type="match status" value="1"/>
</dbReference>
<comment type="similarity">
    <text evidence="1">Belongs to the peptidase S10 family.</text>
</comment>
<dbReference type="InterPro" id="IPR001563">
    <property type="entry name" value="Peptidase_S10"/>
</dbReference>
<proteinExistence type="inferred from homology"/>
<keyword evidence="4" id="KW-1185">Reference proteome</keyword>
<dbReference type="Gene3D" id="3.40.50.12670">
    <property type="match status" value="1"/>
</dbReference>
<comment type="caution">
    <text evidence="3">The sequence shown here is derived from an EMBL/GenBank/DDBJ whole genome shotgun (WGS) entry which is preliminary data.</text>
</comment>
<organism evidence="3 4">
    <name type="scientific">Datura stramonium</name>
    <name type="common">Jimsonweed</name>
    <name type="synonym">Common thornapple</name>
    <dbReference type="NCBI Taxonomy" id="4076"/>
    <lineage>
        <taxon>Eukaryota</taxon>
        <taxon>Viridiplantae</taxon>
        <taxon>Streptophyta</taxon>
        <taxon>Embryophyta</taxon>
        <taxon>Tracheophyta</taxon>
        <taxon>Spermatophyta</taxon>
        <taxon>Magnoliopsida</taxon>
        <taxon>eudicotyledons</taxon>
        <taxon>Gunneridae</taxon>
        <taxon>Pentapetalae</taxon>
        <taxon>asterids</taxon>
        <taxon>lamiids</taxon>
        <taxon>Solanales</taxon>
        <taxon>Solanaceae</taxon>
        <taxon>Solanoideae</taxon>
        <taxon>Datureae</taxon>
        <taxon>Datura</taxon>
    </lineage>
</organism>
<dbReference type="EMBL" id="JACEIK010007325">
    <property type="protein sequence ID" value="MCE3050083.1"/>
    <property type="molecule type" value="Genomic_DNA"/>
</dbReference>
<dbReference type="Pfam" id="PF00450">
    <property type="entry name" value="Peptidase_S10"/>
    <property type="match status" value="1"/>
</dbReference>
<dbReference type="Proteomes" id="UP000823775">
    <property type="component" value="Unassembled WGS sequence"/>
</dbReference>
<dbReference type="PANTHER" id="PTHR11802">
    <property type="entry name" value="SERINE PROTEASE FAMILY S10 SERINE CARBOXYPEPTIDASE"/>
    <property type="match status" value="1"/>
</dbReference>